<evidence type="ECO:0000313" key="4">
    <source>
        <dbReference type="Proteomes" id="UP000604161"/>
    </source>
</evidence>
<dbReference type="InterPro" id="IPR052563">
    <property type="entry name" value="FliK"/>
</dbReference>
<sequence length="596" mass="63713">MRTDSNTVLSLSSGVPPKASKPPKAPQENEASFDRDFNNAKEILAPKPAPEKALRKADSTAPTPLVATEGVSSKIHQGDVEEGDHISEVVGVKSSDATEIATELSDEGGNVLQFEGDKLPKPVPVAVIEEDTFLPASDLQSNVFQPSIFFDKKEQSQPTEIKLDAGFSSFDGSLVALSADKSSADLGEFSGNLADDGFLVDSSVDKSLVNLNTDKSLVNLDIDESLVNLGADAPLVNGEKVNRSGQFNSDYFNSIDSKSSVTEEVESNVLPLTLSSLVVEPLKANSLSPEAPFIETQNEDELSWVLSQMDGSNSKLAPTNLEFAISPDKAKRDKEYGVTLLAGDIVKSNRAEPTLSSFSMGGTVSPAIADASLNEKLLDSFDVEEMIFIDEPIELRKKEQETLMSRMSVPIDGKVGDEGSTGGLNSSLLNNSGVARPAFNLATATNGPPVNLAMNLPPSHPGWAGEISQKVSWVARDGGHTAHIRLDPPELGSLTVKISVDNDSNTQVSFMAATPQARDLLEGQMSRLRDMLAQQGMDLSRADVDVSQQDASSMQRGMEQNNRSNRGDIASQDELDEDLISSNVSYVSATGVDYYA</sequence>
<dbReference type="PANTHER" id="PTHR37533">
    <property type="entry name" value="FLAGELLAR HOOK-LENGTH CONTROL PROTEIN"/>
    <property type="match status" value="1"/>
</dbReference>
<feature type="compositionally biased region" description="Polar residues" evidence="1">
    <location>
        <begin position="546"/>
        <end position="564"/>
    </location>
</feature>
<dbReference type="CDD" id="cd17470">
    <property type="entry name" value="T3SS_Flik_C"/>
    <property type="match status" value="1"/>
</dbReference>
<keyword evidence="4" id="KW-1185">Reference proteome</keyword>
<dbReference type="EMBL" id="JACYFC010000001">
    <property type="protein sequence ID" value="MBD5769830.1"/>
    <property type="molecule type" value="Genomic_DNA"/>
</dbReference>
<name>A0ABR8NUV1_9GAMM</name>
<feature type="region of interest" description="Disordered" evidence="1">
    <location>
        <begin position="543"/>
        <end position="575"/>
    </location>
</feature>
<accession>A0ABR8NUV1</accession>
<protein>
    <submittedName>
        <fullName evidence="3">Flagellar hook-length control protein FliK</fullName>
    </submittedName>
</protein>
<dbReference type="Pfam" id="PF02120">
    <property type="entry name" value="Flg_hook"/>
    <property type="match status" value="1"/>
</dbReference>
<reference evidence="3 4" key="1">
    <citation type="submission" date="2020-09" db="EMBL/GenBank/DDBJ databases">
        <title>Marinomonas sp. nov., isolated from the cysticercosis algae of Qingdao, China.</title>
        <authorList>
            <person name="Sun X."/>
        </authorList>
    </citation>
    <scope>NUCLEOTIDE SEQUENCE [LARGE SCALE GENOMIC DNA]</scope>
    <source>
        <strain evidence="3 4">SM2066</strain>
    </source>
</reference>
<feature type="domain" description="Flagellar hook-length control protein-like C-terminal" evidence="2">
    <location>
        <begin position="470"/>
        <end position="550"/>
    </location>
</feature>
<feature type="compositionally biased region" description="Polar residues" evidence="1">
    <location>
        <begin position="1"/>
        <end position="13"/>
    </location>
</feature>
<dbReference type="InterPro" id="IPR038610">
    <property type="entry name" value="FliK-like_C_sf"/>
</dbReference>
<dbReference type="Gene3D" id="3.30.750.140">
    <property type="match status" value="1"/>
</dbReference>
<proteinExistence type="predicted"/>
<dbReference type="PANTHER" id="PTHR37533:SF2">
    <property type="entry name" value="FLAGELLAR HOOK-LENGTH CONTROL PROTEIN"/>
    <property type="match status" value="1"/>
</dbReference>
<evidence type="ECO:0000256" key="1">
    <source>
        <dbReference type="SAM" id="MobiDB-lite"/>
    </source>
</evidence>
<dbReference type="Proteomes" id="UP000604161">
    <property type="component" value="Unassembled WGS sequence"/>
</dbReference>
<dbReference type="RefSeq" id="WP_191593212.1">
    <property type="nucleotide sequence ID" value="NZ_JACYFC010000001.1"/>
</dbReference>
<keyword evidence="3" id="KW-0969">Cilium</keyword>
<keyword evidence="3" id="KW-0966">Cell projection</keyword>
<keyword evidence="3" id="KW-0282">Flagellum</keyword>
<organism evidence="3 4">
    <name type="scientific">Marinomonas colpomeniae</name>
    <dbReference type="NCBI Taxonomy" id="2774408"/>
    <lineage>
        <taxon>Bacteria</taxon>
        <taxon>Pseudomonadati</taxon>
        <taxon>Pseudomonadota</taxon>
        <taxon>Gammaproteobacteria</taxon>
        <taxon>Oceanospirillales</taxon>
        <taxon>Oceanospirillaceae</taxon>
        <taxon>Marinomonas</taxon>
    </lineage>
</organism>
<comment type="caution">
    <text evidence="3">The sequence shown here is derived from an EMBL/GenBank/DDBJ whole genome shotgun (WGS) entry which is preliminary data.</text>
</comment>
<dbReference type="InterPro" id="IPR021136">
    <property type="entry name" value="Flagellar_hook_control-like_C"/>
</dbReference>
<evidence type="ECO:0000259" key="2">
    <source>
        <dbReference type="Pfam" id="PF02120"/>
    </source>
</evidence>
<feature type="compositionally biased region" description="Basic and acidic residues" evidence="1">
    <location>
        <begin position="49"/>
        <end position="58"/>
    </location>
</feature>
<evidence type="ECO:0000313" key="3">
    <source>
        <dbReference type="EMBL" id="MBD5769830.1"/>
    </source>
</evidence>
<feature type="region of interest" description="Disordered" evidence="1">
    <location>
        <begin position="1"/>
        <end position="84"/>
    </location>
</feature>
<gene>
    <name evidence="3" type="ORF">IF202_02095</name>
</gene>